<dbReference type="InterPro" id="IPR013320">
    <property type="entry name" value="ConA-like_dom_sf"/>
</dbReference>
<dbReference type="SUPFAM" id="SSF49899">
    <property type="entry name" value="Concanavalin A-like lectins/glucanases"/>
    <property type="match status" value="1"/>
</dbReference>
<feature type="non-terminal residue" evidence="1">
    <location>
        <position position="1"/>
    </location>
</feature>
<feature type="non-terminal residue" evidence="1">
    <location>
        <position position="214"/>
    </location>
</feature>
<keyword evidence="1" id="KW-0378">Hydrolase</keyword>
<protein>
    <submittedName>
        <fullName evidence="1">Glycoside hydrolase family 16 protein</fullName>
    </submittedName>
</protein>
<keyword evidence="2" id="KW-1185">Reference proteome</keyword>
<dbReference type="InterPro" id="IPR050546">
    <property type="entry name" value="Glycosyl_Hydrlase_16"/>
</dbReference>
<dbReference type="AlphaFoldDB" id="A0A0C3MIT1"/>
<dbReference type="EMBL" id="KN822947">
    <property type="protein sequence ID" value="KIO33592.1"/>
    <property type="molecule type" value="Genomic_DNA"/>
</dbReference>
<name>A0A0C3MIT1_9AGAM</name>
<evidence type="ECO:0000313" key="2">
    <source>
        <dbReference type="Proteomes" id="UP000054248"/>
    </source>
</evidence>
<gene>
    <name evidence="1" type="ORF">M407DRAFT_35900</name>
</gene>
<dbReference type="STRING" id="1051891.A0A0C3MIT1"/>
<reference evidence="1 2" key="1">
    <citation type="submission" date="2014-04" db="EMBL/GenBank/DDBJ databases">
        <authorList>
            <consortium name="DOE Joint Genome Institute"/>
            <person name="Kuo A."/>
            <person name="Girlanda M."/>
            <person name="Perotto S."/>
            <person name="Kohler A."/>
            <person name="Nagy L.G."/>
            <person name="Floudas D."/>
            <person name="Copeland A."/>
            <person name="Barry K.W."/>
            <person name="Cichocki N."/>
            <person name="Veneault-Fourrey C."/>
            <person name="LaButti K."/>
            <person name="Lindquist E.A."/>
            <person name="Lipzen A."/>
            <person name="Lundell T."/>
            <person name="Morin E."/>
            <person name="Murat C."/>
            <person name="Sun H."/>
            <person name="Tunlid A."/>
            <person name="Henrissat B."/>
            <person name="Grigoriev I.V."/>
            <person name="Hibbett D.S."/>
            <person name="Martin F."/>
            <person name="Nordberg H.P."/>
            <person name="Cantor M.N."/>
            <person name="Hua S.X."/>
        </authorList>
    </citation>
    <scope>NUCLEOTIDE SEQUENCE [LARGE SCALE GENOMIC DNA]</scope>
    <source>
        <strain evidence="1 2">MUT 4182</strain>
    </source>
</reference>
<reference evidence="2" key="2">
    <citation type="submission" date="2015-01" db="EMBL/GenBank/DDBJ databases">
        <title>Evolutionary Origins and Diversification of the Mycorrhizal Mutualists.</title>
        <authorList>
            <consortium name="DOE Joint Genome Institute"/>
            <consortium name="Mycorrhizal Genomics Consortium"/>
            <person name="Kohler A."/>
            <person name="Kuo A."/>
            <person name="Nagy L.G."/>
            <person name="Floudas D."/>
            <person name="Copeland A."/>
            <person name="Barry K.W."/>
            <person name="Cichocki N."/>
            <person name="Veneault-Fourrey C."/>
            <person name="LaButti K."/>
            <person name="Lindquist E.A."/>
            <person name="Lipzen A."/>
            <person name="Lundell T."/>
            <person name="Morin E."/>
            <person name="Murat C."/>
            <person name="Riley R."/>
            <person name="Ohm R."/>
            <person name="Sun H."/>
            <person name="Tunlid A."/>
            <person name="Henrissat B."/>
            <person name="Grigoriev I.V."/>
            <person name="Hibbett D.S."/>
            <person name="Martin F."/>
        </authorList>
    </citation>
    <scope>NUCLEOTIDE SEQUENCE [LARGE SCALE GENOMIC DNA]</scope>
    <source>
        <strain evidence="2">MUT 4182</strain>
    </source>
</reference>
<proteinExistence type="predicted"/>
<dbReference type="OrthoDB" id="192832at2759"/>
<dbReference type="PANTHER" id="PTHR10963">
    <property type="entry name" value="GLYCOSYL HYDROLASE-RELATED"/>
    <property type="match status" value="1"/>
</dbReference>
<dbReference type="Gene3D" id="2.60.120.200">
    <property type="match status" value="1"/>
</dbReference>
<sequence>IMRVSSTTVLEFNRPGRDTVRIPSKKQYLYGITILDVHHMPTGCGTWPVFRTNLHDNTNGGEVEIIEGINDGGPNASVLHTSSDHACTQSDSNMDNRSILVSEKCAFAVGDGCRVNHDADISYGPQLDAVGEGCYGIEHTSQFANFFLGARDDENVPEEVKDTATMKESQKVNPDAWRQPRANFVSSNTYDVDAAIKPQNIVINLVFRGDWAGN</sequence>
<dbReference type="Proteomes" id="UP000054248">
    <property type="component" value="Unassembled WGS sequence"/>
</dbReference>
<evidence type="ECO:0000313" key="1">
    <source>
        <dbReference type="EMBL" id="KIO33592.1"/>
    </source>
</evidence>
<dbReference type="GO" id="GO:0016787">
    <property type="term" value="F:hydrolase activity"/>
    <property type="evidence" value="ECO:0007669"/>
    <property type="project" value="UniProtKB-KW"/>
</dbReference>
<accession>A0A0C3MIT1</accession>
<dbReference type="HOGENOM" id="CLU_016972_0_0_1"/>
<dbReference type="PANTHER" id="PTHR10963:SF24">
    <property type="entry name" value="GLYCOSIDASE C21B10.07-RELATED"/>
    <property type="match status" value="1"/>
</dbReference>
<dbReference type="GO" id="GO:0009251">
    <property type="term" value="P:glucan catabolic process"/>
    <property type="evidence" value="ECO:0007669"/>
    <property type="project" value="TreeGrafter"/>
</dbReference>
<organism evidence="1 2">
    <name type="scientific">Tulasnella calospora MUT 4182</name>
    <dbReference type="NCBI Taxonomy" id="1051891"/>
    <lineage>
        <taxon>Eukaryota</taxon>
        <taxon>Fungi</taxon>
        <taxon>Dikarya</taxon>
        <taxon>Basidiomycota</taxon>
        <taxon>Agaricomycotina</taxon>
        <taxon>Agaricomycetes</taxon>
        <taxon>Cantharellales</taxon>
        <taxon>Tulasnellaceae</taxon>
        <taxon>Tulasnella</taxon>
    </lineage>
</organism>
<dbReference type="Pfam" id="PF26113">
    <property type="entry name" value="GH16_XgeA"/>
    <property type="match status" value="1"/>
</dbReference>